<feature type="region of interest" description="Disordered" evidence="1">
    <location>
        <begin position="268"/>
        <end position="287"/>
    </location>
</feature>
<feature type="chain" id="PRO_5016370436" evidence="2">
    <location>
        <begin position="20"/>
        <end position="325"/>
    </location>
</feature>
<dbReference type="GeneID" id="37270784"/>
<dbReference type="Proteomes" id="UP000245946">
    <property type="component" value="Unassembled WGS sequence"/>
</dbReference>
<feature type="compositionally biased region" description="Basic and acidic residues" evidence="1">
    <location>
        <begin position="222"/>
        <end position="238"/>
    </location>
</feature>
<dbReference type="EMBL" id="KZ819303">
    <property type="protein sequence ID" value="PWN95603.1"/>
    <property type="molecule type" value="Genomic_DNA"/>
</dbReference>
<dbReference type="RefSeq" id="XP_025595882.1">
    <property type="nucleotide sequence ID" value="XM_025743240.1"/>
</dbReference>
<sequence>MHAFNLLLPVTALVAATLAQPIDDAGSLERRVVLTPELAQQIEANGGFRTPLATINGRPLSIKMAGRGLGASPEDDVELARRYFAPELEQQLMNSGHLPPPPDHSIHGVRPLSVKPKLEDADDEAAKLDRRIVITPEMQQQLAAEGKTAPFFPQIPEIGPNHVRPQVLRRREYDVEPKRRLTSSFGCHPPECVASPPPGYDASKTNLFADPNVFRRLLSFKPEPKPDDNEPKPDDKQRWEDLVKALKGIMPGMNQHDASPVRRLNPAMAVPEGEKPKPEPSPEDKKRFEALLKALKSIVPGMKQRDAARAPTVHDAVVRSPHPLS</sequence>
<name>A0A316Z636_9BASI</name>
<gene>
    <name evidence="3" type="ORF">FA09DRAFT_331924</name>
</gene>
<evidence type="ECO:0000313" key="3">
    <source>
        <dbReference type="EMBL" id="PWN95603.1"/>
    </source>
</evidence>
<organism evidence="3 4">
    <name type="scientific">Tilletiopsis washingtonensis</name>
    <dbReference type="NCBI Taxonomy" id="58919"/>
    <lineage>
        <taxon>Eukaryota</taxon>
        <taxon>Fungi</taxon>
        <taxon>Dikarya</taxon>
        <taxon>Basidiomycota</taxon>
        <taxon>Ustilaginomycotina</taxon>
        <taxon>Exobasidiomycetes</taxon>
        <taxon>Entylomatales</taxon>
        <taxon>Entylomatales incertae sedis</taxon>
        <taxon>Tilletiopsis</taxon>
    </lineage>
</organism>
<accession>A0A316Z636</accession>
<dbReference type="AlphaFoldDB" id="A0A316Z636"/>
<evidence type="ECO:0000313" key="4">
    <source>
        <dbReference type="Proteomes" id="UP000245946"/>
    </source>
</evidence>
<feature type="signal peptide" evidence="2">
    <location>
        <begin position="1"/>
        <end position="19"/>
    </location>
</feature>
<feature type="region of interest" description="Disordered" evidence="1">
    <location>
        <begin position="219"/>
        <end position="238"/>
    </location>
</feature>
<keyword evidence="2" id="KW-0732">Signal</keyword>
<feature type="compositionally biased region" description="Basic and acidic residues" evidence="1">
    <location>
        <begin position="272"/>
        <end position="287"/>
    </location>
</feature>
<evidence type="ECO:0000256" key="2">
    <source>
        <dbReference type="SAM" id="SignalP"/>
    </source>
</evidence>
<proteinExistence type="predicted"/>
<reference evidence="3 4" key="1">
    <citation type="journal article" date="2018" name="Mol. Biol. Evol.">
        <title>Broad Genomic Sampling Reveals a Smut Pathogenic Ancestry of the Fungal Clade Ustilaginomycotina.</title>
        <authorList>
            <person name="Kijpornyongpan T."/>
            <person name="Mondo S.J."/>
            <person name="Barry K."/>
            <person name="Sandor L."/>
            <person name="Lee J."/>
            <person name="Lipzen A."/>
            <person name="Pangilinan J."/>
            <person name="LaButti K."/>
            <person name="Hainaut M."/>
            <person name="Henrissat B."/>
            <person name="Grigoriev I.V."/>
            <person name="Spatafora J.W."/>
            <person name="Aime M.C."/>
        </authorList>
    </citation>
    <scope>NUCLEOTIDE SEQUENCE [LARGE SCALE GENOMIC DNA]</scope>
    <source>
        <strain evidence="3 4">MCA 4186</strain>
    </source>
</reference>
<keyword evidence="4" id="KW-1185">Reference proteome</keyword>
<protein>
    <submittedName>
        <fullName evidence="3">Uncharacterized protein</fullName>
    </submittedName>
</protein>
<feature type="region of interest" description="Disordered" evidence="1">
    <location>
        <begin position="302"/>
        <end position="325"/>
    </location>
</feature>
<evidence type="ECO:0000256" key="1">
    <source>
        <dbReference type="SAM" id="MobiDB-lite"/>
    </source>
</evidence>